<reference evidence="21" key="1">
    <citation type="journal article" date="2019" name="Mitochondrial DNA Part B Resour">
        <title>Complete mitochondrial genome sequence of Tapinoma melanocephalum (Hymenoptera: Formicidae).</title>
        <authorList>
            <person name="Du Y."/>
            <person name="Song X."/>
            <person name="Yu H."/>
            <person name="Lu Z."/>
        </authorList>
    </citation>
    <scope>NUCLEOTIDE SEQUENCE</scope>
</reference>
<evidence type="ECO:0000256" key="7">
    <source>
        <dbReference type="ARBA" id="ARBA00022692"/>
    </source>
</evidence>
<dbReference type="GO" id="GO:0042773">
    <property type="term" value="P:ATP synthesis coupled electron transport"/>
    <property type="evidence" value="ECO:0007669"/>
    <property type="project" value="InterPro"/>
</dbReference>
<evidence type="ECO:0000313" key="21">
    <source>
        <dbReference type="EMBL" id="QHN89243.1"/>
    </source>
</evidence>
<evidence type="ECO:0000256" key="16">
    <source>
        <dbReference type="ARBA" id="ARBA00031027"/>
    </source>
</evidence>
<evidence type="ECO:0000256" key="15">
    <source>
        <dbReference type="ARBA" id="ARBA00023136"/>
    </source>
</evidence>
<evidence type="ECO:0000256" key="1">
    <source>
        <dbReference type="ARBA" id="ARBA00003257"/>
    </source>
</evidence>
<dbReference type="GO" id="GO:0003954">
    <property type="term" value="F:NADH dehydrogenase activity"/>
    <property type="evidence" value="ECO:0007669"/>
    <property type="project" value="TreeGrafter"/>
</dbReference>
<dbReference type="GO" id="GO:0008137">
    <property type="term" value="F:NADH dehydrogenase (ubiquinone) activity"/>
    <property type="evidence" value="ECO:0007669"/>
    <property type="project" value="UniProtKB-EC"/>
</dbReference>
<evidence type="ECO:0000256" key="18">
    <source>
        <dbReference type="SAM" id="Phobius"/>
    </source>
</evidence>
<evidence type="ECO:0000256" key="5">
    <source>
        <dbReference type="ARBA" id="ARBA00022448"/>
    </source>
</evidence>
<comment type="function">
    <text evidence="1">Core subunit of the mitochondrial membrane respiratory chain NADH dehydrogenase (Complex I) that is believed to belong to the minimal assembly required for catalysis. Complex I functions in the transfer of electrons from NADH to the respiratory chain. The immediate electron acceptor for the enzyme is believed to be ubiquinone.</text>
</comment>
<evidence type="ECO:0000256" key="2">
    <source>
        <dbReference type="ARBA" id="ARBA00004448"/>
    </source>
</evidence>
<keyword evidence="11 18" id="KW-1133">Transmembrane helix</keyword>
<organism evidence="21">
    <name type="scientific">Tapinoma melanocephalum</name>
    <dbReference type="NCBI Taxonomy" id="219810"/>
    <lineage>
        <taxon>Eukaryota</taxon>
        <taxon>Metazoa</taxon>
        <taxon>Ecdysozoa</taxon>
        <taxon>Arthropoda</taxon>
        <taxon>Hexapoda</taxon>
        <taxon>Insecta</taxon>
        <taxon>Pterygota</taxon>
        <taxon>Neoptera</taxon>
        <taxon>Endopterygota</taxon>
        <taxon>Hymenoptera</taxon>
        <taxon>Apocrita</taxon>
        <taxon>Aculeata</taxon>
        <taxon>Formicoidea</taxon>
        <taxon>Formicidae</taxon>
        <taxon>Dolichoderinae</taxon>
        <taxon>Tapinoma</taxon>
    </lineage>
</organism>
<sequence length="553" mass="64461">MVNMIVYSFFMMISSLMSMLLGMFMYFYDFSLMMEWLMFSVNSLNLEFYVLLDWVSLMFMGLVMLISSMIFLYSVMYMSGDKFIDRFSILIFLFIMSMLFMIISPNVFSILFGWDGLGLVSYCLIIYYQNYISYSSGMVTVLCNRIGDIGLLMSIGLMIMYGSWGMNLLLDKMVMMFLILAAVTKSAQIPFSSWLPMAMAAPTPVSALVHSSTLVTAGVYLMIRFNSLLMLTGFNFVLLFISIMTLFMSGLMANVEFDLKKIIALSTLSQLGMMMMILSLGFSMISFYHLLVHAVFKSMLFMCAGIMIHLMNNNQDIRNYGSLNEFIPFTMMSFYISSISLCGFPFLAGFYSKDLIMEVIYLNSINLFLMILTVLSLMLTVSYSFRLFYYVFFGEMKFISFVYIKENMIMNMSMMMLTLLSMIVGSMYMWMFMSDFYVPLLPLKVKMLTINMCVLGVILGLLVYFLITLNLYMFMYFISSMWFLNYFMMVIYKPSLIFGNMMFMVDKIWVENSGRLMVLNYIMEYSKFKFMNFKIFMFMNLIIFFVIIVYILV</sequence>
<dbReference type="Pfam" id="PF06455">
    <property type="entry name" value="NADH5_C"/>
    <property type="match status" value="1"/>
</dbReference>
<feature type="transmembrane region" description="Helical" evidence="18">
    <location>
        <begin position="445"/>
        <end position="467"/>
    </location>
</feature>
<evidence type="ECO:0000256" key="3">
    <source>
        <dbReference type="ARBA" id="ARBA00012944"/>
    </source>
</evidence>
<keyword evidence="7 18" id="KW-0812">Transmembrane</keyword>
<dbReference type="EMBL" id="MN397938">
    <property type="protein sequence ID" value="QHN89243.1"/>
    <property type="molecule type" value="Genomic_DNA"/>
</dbReference>
<keyword evidence="6" id="KW-0679">Respiratory chain</keyword>
<evidence type="ECO:0000256" key="11">
    <source>
        <dbReference type="ARBA" id="ARBA00022989"/>
    </source>
</evidence>
<keyword evidence="5" id="KW-0813">Transport</keyword>
<evidence type="ECO:0000256" key="12">
    <source>
        <dbReference type="ARBA" id="ARBA00023027"/>
    </source>
</evidence>
<dbReference type="InterPro" id="IPR001750">
    <property type="entry name" value="ND/Mrp_TM"/>
</dbReference>
<evidence type="ECO:0000259" key="20">
    <source>
        <dbReference type="Pfam" id="PF06455"/>
    </source>
</evidence>
<feature type="transmembrane region" description="Helical" evidence="18">
    <location>
        <begin position="48"/>
        <end position="75"/>
    </location>
</feature>
<dbReference type="PANTHER" id="PTHR42829">
    <property type="entry name" value="NADH-UBIQUINONE OXIDOREDUCTASE CHAIN 5"/>
    <property type="match status" value="1"/>
</dbReference>
<evidence type="ECO:0000256" key="9">
    <source>
        <dbReference type="ARBA" id="ARBA00022967"/>
    </source>
</evidence>
<name>A0A6B9VGR8_9HYME</name>
<evidence type="ECO:0000256" key="4">
    <source>
        <dbReference type="ARBA" id="ARBA00021096"/>
    </source>
</evidence>
<feature type="transmembrane region" description="Helical" evidence="18">
    <location>
        <begin position="87"/>
        <end position="104"/>
    </location>
</feature>
<feature type="domain" description="NADH:quinone oxidoreductase/Mrp antiporter transmembrane" evidence="19">
    <location>
        <begin position="104"/>
        <end position="377"/>
    </location>
</feature>
<feature type="transmembrane region" description="Helical" evidence="18">
    <location>
        <begin position="7"/>
        <end position="28"/>
    </location>
</feature>
<dbReference type="InterPro" id="IPR010934">
    <property type="entry name" value="NADH_DH_su5_C"/>
</dbReference>
<feature type="transmembrane region" description="Helical" evidence="18">
    <location>
        <begin position="149"/>
        <end position="167"/>
    </location>
</feature>
<feature type="transmembrane region" description="Helical" evidence="18">
    <location>
        <begin position="387"/>
        <end position="404"/>
    </location>
</feature>
<dbReference type="PRINTS" id="PR01434">
    <property type="entry name" value="NADHDHGNASE5"/>
</dbReference>
<comment type="catalytic activity">
    <reaction evidence="17">
        <text>a ubiquinone + NADH + 5 H(+)(in) = a ubiquinol + NAD(+) + 4 H(+)(out)</text>
        <dbReference type="Rhea" id="RHEA:29091"/>
        <dbReference type="Rhea" id="RHEA-COMP:9565"/>
        <dbReference type="Rhea" id="RHEA-COMP:9566"/>
        <dbReference type="ChEBI" id="CHEBI:15378"/>
        <dbReference type="ChEBI" id="CHEBI:16389"/>
        <dbReference type="ChEBI" id="CHEBI:17976"/>
        <dbReference type="ChEBI" id="CHEBI:57540"/>
        <dbReference type="ChEBI" id="CHEBI:57945"/>
        <dbReference type="EC" id="7.1.1.2"/>
    </reaction>
</comment>
<keyword evidence="13" id="KW-0830">Ubiquinone</keyword>
<evidence type="ECO:0000256" key="6">
    <source>
        <dbReference type="ARBA" id="ARBA00022660"/>
    </source>
</evidence>
<evidence type="ECO:0000256" key="8">
    <source>
        <dbReference type="ARBA" id="ARBA00022792"/>
    </source>
</evidence>
<accession>A0A6B9VGR8</accession>
<dbReference type="AlphaFoldDB" id="A0A6B9VGR8"/>
<evidence type="ECO:0000256" key="10">
    <source>
        <dbReference type="ARBA" id="ARBA00022982"/>
    </source>
</evidence>
<feature type="transmembrane region" description="Helical" evidence="18">
    <location>
        <begin position="173"/>
        <end position="191"/>
    </location>
</feature>
<feature type="transmembrane region" description="Helical" evidence="18">
    <location>
        <begin position="229"/>
        <end position="250"/>
    </location>
</feature>
<dbReference type="EC" id="7.1.1.2" evidence="3"/>
<feature type="transmembrane region" description="Helical" evidence="18">
    <location>
        <begin position="360"/>
        <end position="380"/>
    </location>
</feature>
<feature type="transmembrane region" description="Helical" evidence="18">
    <location>
        <begin position="410"/>
        <end position="433"/>
    </location>
</feature>
<protein>
    <recommendedName>
        <fullName evidence="4">NADH-ubiquinone oxidoreductase chain 5</fullName>
        <ecNumber evidence="3">7.1.1.2</ecNumber>
    </recommendedName>
    <alternativeName>
        <fullName evidence="16">NADH dehydrogenase subunit 5</fullName>
    </alternativeName>
</protein>
<proteinExistence type="predicted"/>
<evidence type="ECO:0000259" key="19">
    <source>
        <dbReference type="Pfam" id="PF00361"/>
    </source>
</evidence>
<keyword evidence="14 21" id="KW-0496">Mitochondrion</keyword>
<keyword evidence="15 18" id="KW-0472">Membrane</keyword>
<keyword evidence="12" id="KW-0520">NAD</keyword>
<feature type="domain" description="NADH dehydrogenase subunit 5 C-terminal" evidence="20">
    <location>
        <begin position="383"/>
        <end position="550"/>
    </location>
</feature>
<dbReference type="Pfam" id="PF00361">
    <property type="entry name" value="Proton_antipo_M"/>
    <property type="match status" value="1"/>
</dbReference>
<gene>
    <name evidence="21" type="primary">ND5</name>
</gene>
<evidence type="ECO:0000256" key="14">
    <source>
        <dbReference type="ARBA" id="ARBA00023128"/>
    </source>
</evidence>
<feature type="transmembrane region" description="Helical" evidence="18">
    <location>
        <begin position="533"/>
        <end position="552"/>
    </location>
</feature>
<dbReference type="GO" id="GO:0015990">
    <property type="term" value="P:electron transport coupled proton transport"/>
    <property type="evidence" value="ECO:0007669"/>
    <property type="project" value="TreeGrafter"/>
</dbReference>
<geneLocation type="mitochondrion" evidence="21"/>
<evidence type="ECO:0000256" key="13">
    <source>
        <dbReference type="ARBA" id="ARBA00023075"/>
    </source>
</evidence>
<keyword evidence="8" id="KW-0999">Mitochondrion inner membrane</keyword>
<feature type="transmembrane region" description="Helical" evidence="18">
    <location>
        <begin position="323"/>
        <end position="348"/>
    </location>
</feature>
<dbReference type="PANTHER" id="PTHR42829:SF2">
    <property type="entry name" value="NADH-UBIQUINONE OXIDOREDUCTASE CHAIN 5"/>
    <property type="match status" value="1"/>
</dbReference>
<feature type="transmembrane region" description="Helical" evidence="18">
    <location>
        <begin position="291"/>
        <end position="311"/>
    </location>
</feature>
<dbReference type="InterPro" id="IPR003945">
    <property type="entry name" value="NU5C-like"/>
</dbReference>
<keyword evidence="10" id="KW-0249">Electron transport</keyword>
<feature type="transmembrane region" description="Helical" evidence="18">
    <location>
        <begin position="110"/>
        <end position="128"/>
    </location>
</feature>
<feature type="transmembrane region" description="Helical" evidence="18">
    <location>
        <begin position="262"/>
        <end position="285"/>
    </location>
</feature>
<dbReference type="GO" id="GO:0005743">
    <property type="term" value="C:mitochondrial inner membrane"/>
    <property type="evidence" value="ECO:0007669"/>
    <property type="project" value="UniProtKB-SubCell"/>
</dbReference>
<comment type="subcellular location">
    <subcellularLocation>
        <location evidence="2">Mitochondrion inner membrane</location>
        <topology evidence="2">Multi-pass membrane protein</topology>
    </subcellularLocation>
</comment>
<keyword evidence="9" id="KW-1278">Translocase</keyword>
<evidence type="ECO:0000256" key="17">
    <source>
        <dbReference type="ARBA" id="ARBA00049551"/>
    </source>
</evidence>